<evidence type="ECO:0000313" key="2">
    <source>
        <dbReference type="Proteomes" id="UP000244248"/>
    </source>
</evidence>
<evidence type="ECO:0000313" key="1">
    <source>
        <dbReference type="EMBL" id="PTU31588.1"/>
    </source>
</evidence>
<sequence>MSFQKMDGVDVALGSSWRTVKMKSLELAPGRHTVSIEITMRFFEQTFDGSTNVSFVAKPGKTYVIRTQINSSDHQSLRAWVEQSKRAVPDP</sequence>
<keyword evidence="2" id="KW-1185">Reference proteome</keyword>
<comment type="caution">
    <text evidence="1">The sequence shown here is derived from an EMBL/GenBank/DDBJ whole genome shotgun (WGS) entry which is preliminary data.</text>
</comment>
<gene>
    <name evidence="1" type="ORF">CJD38_09685</name>
</gene>
<proteinExistence type="predicted"/>
<dbReference type="EMBL" id="QANS01000003">
    <property type="protein sequence ID" value="PTU31588.1"/>
    <property type="molecule type" value="Genomic_DNA"/>
</dbReference>
<reference evidence="1 2" key="1">
    <citation type="submission" date="2018-04" db="EMBL/GenBank/DDBJ databases">
        <title>Novel species isolated from glacier.</title>
        <authorList>
            <person name="Liu Q."/>
            <person name="Xin Y.-H."/>
        </authorList>
    </citation>
    <scope>NUCLEOTIDE SEQUENCE [LARGE SCALE GENOMIC DNA]</scope>
    <source>
        <strain evidence="1 2">GT1R17</strain>
    </source>
</reference>
<organism evidence="1 2">
    <name type="scientific">Stenotrophobium rhamnosiphilum</name>
    <dbReference type="NCBI Taxonomy" id="2029166"/>
    <lineage>
        <taxon>Bacteria</taxon>
        <taxon>Pseudomonadati</taxon>
        <taxon>Pseudomonadota</taxon>
        <taxon>Gammaproteobacteria</taxon>
        <taxon>Nevskiales</taxon>
        <taxon>Nevskiaceae</taxon>
        <taxon>Stenotrophobium</taxon>
    </lineage>
</organism>
<dbReference type="AlphaFoldDB" id="A0A2T5MG77"/>
<dbReference type="Proteomes" id="UP000244248">
    <property type="component" value="Unassembled WGS sequence"/>
</dbReference>
<protein>
    <submittedName>
        <fullName evidence="1">Uncharacterized protein</fullName>
    </submittedName>
</protein>
<accession>A0A2T5MG77</accession>
<name>A0A2T5MG77_9GAMM</name>